<dbReference type="STRING" id="1074467.JP39_09380"/>
<evidence type="ECO:0000256" key="3">
    <source>
        <dbReference type="ARBA" id="ARBA00022989"/>
    </source>
</evidence>
<feature type="transmembrane region" description="Helical" evidence="5">
    <location>
        <begin position="84"/>
        <end position="104"/>
    </location>
</feature>
<evidence type="ECO:0000256" key="5">
    <source>
        <dbReference type="SAM" id="Phobius"/>
    </source>
</evidence>
<organism evidence="6 7">
    <name type="scientific">Companilactobacillus heilongjiangensis</name>
    <dbReference type="NCBI Taxonomy" id="1074467"/>
    <lineage>
        <taxon>Bacteria</taxon>
        <taxon>Bacillati</taxon>
        <taxon>Bacillota</taxon>
        <taxon>Bacilli</taxon>
        <taxon>Lactobacillales</taxon>
        <taxon>Lactobacillaceae</taxon>
        <taxon>Companilactobacillus</taxon>
    </lineage>
</organism>
<keyword evidence="7" id="KW-1185">Reference proteome</keyword>
<accession>A0A0K2LE39</accession>
<gene>
    <name evidence="6" type="ORF">JP39_09380</name>
</gene>
<feature type="transmembrane region" description="Helical" evidence="5">
    <location>
        <begin position="140"/>
        <end position="158"/>
    </location>
</feature>
<dbReference type="Proteomes" id="UP000061546">
    <property type="component" value="Chromosome"/>
</dbReference>
<reference evidence="6 7" key="1">
    <citation type="submission" date="2015-08" db="EMBL/GenBank/DDBJ databases">
        <title>Genomic sequence of Lactobacillus heilongjiangensis DSM 28069, isolated from Chinese traditional pickle.</title>
        <authorList>
            <person name="Jiang X."/>
            <person name="Zheng B."/>
            <person name="Cheng H."/>
        </authorList>
    </citation>
    <scope>NUCLEOTIDE SEQUENCE [LARGE SCALE GENOMIC DNA]</scope>
    <source>
        <strain evidence="6 7">DSM 28069</strain>
    </source>
</reference>
<feature type="transmembrane region" description="Helical" evidence="5">
    <location>
        <begin position="351"/>
        <end position="368"/>
    </location>
</feature>
<sequence>MRVVKNYLYNASYQVFILIVPLITTPYLARVLGPKGVGINAYTNSIVQYFILFGSIGVSLYGNRQIAFVRDNQAKLTKTFYEIFLLRLGMILLACLAFGLFILLTPEYKVFYLAQAVSLLAAAFDISWFFMGVENFAVTVLRNLVIRILTLISIFIFVKTTNDLAIYILILSLSLLLGNLLLFPSLSKYLGKVSFKTLQLGKHFWPAAVLFIPQIATQIYLVLNKTMLGAMTSIQAAGYFDQSDKMIKVVLAVVTATGTVMLPHVAHAFAKGEHEKTRECLYQSFAFVTALSVPMTFGLAAVTSKFVPLFFTQQFISVVPIMMIEAVVILLIAWSNALGLQYLLPTKQNKAFTISVVVGAIVNLIVNIPLIMAYGAVGAAIATVISEVAVTGYQLWSVRKQISYRKLFTDIHKYLLAGLGMFGLVYCLDIVWAENWLALAGEILIGIVFYLILLVFLKVELVNKLRGKLRHAKEN</sequence>
<feature type="transmembrane region" description="Helical" evidence="5">
    <location>
        <begin position="7"/>
        <end position="29"/>
    </location>
</feature>
<evidence type="ECO:0000256" key="4">
    <source>
        <dbReference type="ARBA" id="ARBA00023136"/>
    </source>
</evidence>
<feature type="transmembrane region" description="Helical" evidence="5">
    <location>
        <begin position="281"/>
        <end position="303"/>
    </location>
</feature>
<dbReference type="RefSeq" id="WP_041501473.1">
    <property type="nucleotide sequence ID" value="NZ_BJDV01000010.1"/>
</dbReference>
<dbReference type="Pfam" id="PF01943">
    <property type="entry name" value="Polysacc_synt"/>
    <property type="match status" value="1"/>
</dbReference>
<feature type="transmembrane region" description="Helical" evidence="5">
    <location>
        <begin position="249"/>
        <end position="269"/>
    </location>
</feature>
<dbReference type="EMBL" id="CP012559">
    <property type="protein sequence ID" value="ALB29545.1"/>
    <property type="molecule type" value="Genomic_DNA"/>
</dbReference>
<feature type="transmembrane region" description="Helical" evidence="5">
    <location>
        <begin position="164"/>
        <end position="183"/>
    </location>
</feature>
<evidence type="ECO:0000256" key="1">
    <source>
        <dbReference type="ARBA" id="ARBA00004141"/>
    </source>
</evidence>
<protein>
    <submittedName>
        <fullName evidence="6">Flippase</fullName>
    </submittedName>
</protein>
<feature type="transmembrane region" description="Helical" evidence="5">
    <location>
        <begin position="439"/>
        <end position="459"/>
    </location>
</feature>
<feature type="transmembrane region" description="Helical" evidence="5">
    <location>
        <begin position="204"/>
        <end position="223"/>
    </location>
</feature>
<feature type="transmembrane region" description="Helical" evidence="5">
    <location>
        <begin position="374"/>
        <end position="393"/>
    </location>
</feature>
<keyword evidence="4 5" id="KW-0472">Membrane</keyword>
<dbReference type="OrthoDB" id="9815702at2"/>
<feature type="transmembrane region" description="Helical" evidence="5">
    <location>
        <begin position="315"/>
        <end position="339"/>
    </location>
</feature>
<keyword evidence="2 5" id="KW-0812">Transmembrane</keyword>
<evidence type="ECO:0000313" key="6">
    <source>
        <dbReference type="EMBL" id="ALB29545.1"/>
    </source>
</evidence>
<evidence type="ECO:0000256" key="2">
    <source>
        <dbReference type="ARBA" id="ARBA00022692"/>
    </source>
</evidence>
<dbReference type="PANTHER" id="PTHR43424">
    <property type="entry name" value="LOCUS PUTATIVE PROTEIN 1-RELATED"/>
    <property type="match status" value="1"/>
</dbReference>
<feature type="transmembrane region" description="Helical" evidence="5">
    <location>
        <begin position="110"/>
        <end position="133"/>
    </location>
</feature>
<dbReference type="InterPro" id="IPR002797">
    <property type="entry name" value="Polysacc_synth"/>
</dbReference>
<dbReference type="KEGG" id="lhi:JP39_09380"/>
<feature type="transmembrane region" description="Helical" evidence="5">
    <location>
        <begin position="41"/>
        <end position="63"/>
    </location>
</feature>
<evidence type="ECO:0000313" key="7">
    <source>
        <dbReference type="Proteomes" id="UP000061546"/>
    </source>
</evidence>
<feature type="transmembrane region" description="Helical" evidence="5">
    <location>
        <begin position="414"/>
        <end position="433"/>
    </location>
</feature>
<dbReference type="AlphaFoldDB" id="A0A0K2LE39"/>
<dbReference type="InterPro" id="IPR052556">
    <property type="entry name" value="PolySynth_Transporter"/>
</dbReference>
<proteinExistence type="predicted"/>
<keyword evidence="3 5" id="KW-1133">Transmembrane helix</keyword>
<name>A0A0K2LE39_9LACO</name>
<comment type="subcellular location">
    <subcellularLocation>
        <location evidence="1">Membrane</location>
        <topology evidence="1">Multi-pass membrane protein</topology>
    </subcellularLocation>
</comment>
<dbReference type="GO" id="GO:0016020">
    <property type="term" value="C:membrane"/>
    <property type="evidence" value="ECO:0007669"/>
    <property type="project" value="UniProtKB-SubCell"/>
</dbReference>
<dbReference type="PANTHER" id="PTHR43424:SF1">
    <property type="entry name" value="LOCUS PUTATIVE PROTEIN 1-RELATED"/>
    <property type="match status" value="1"/>
</dbReference>